<feature type="region of interest" description="Disordered" evidence="1">
    <location>
        <begin position="1"/>
        <end position="153"/>
    </location>
</feature>
<sequence length="500" mass="55667">MSERRGKEKSRVLGRNVTVSERKKRQEESDRLREEERQEKISRRQAAVVPPPHSHVSQPLPGINTYDDMVEDDDSSDDECDVEGDDELSFHELLFDGHPGGSSDHVSTGSTHGSTVVGPLRGKDGRFASSSDGSKPSRKKPRDETWLLTKEAPGGPRDISLIPSFGGHIAHRLWTSSLDSRKMSVFQFYARQGGVDRLRTYEFGTPGAQALVTASGLDHLSRCMMHNVDYPLLEAFIERWQPDTNTFHMPFGEMTITLHDVAFLLKIRVDGELLAAPARGDPSFVSGIVALLGISDKNEMAVPSRGLRWYEGGGMLVDEAMARVSASSDESVEARCYLLCLIGSTLFVDKSYDRVRGWLYSYFRDLAMVGKYAWGAGALAWMYRQLGRSSRAGSGGFSGCLTLLQAWIYEYFPSLRINRRAPEPMTEGGPFARRWEGPIRGGDLQRKLDHYRRLLDGFTAAHVDCAHIVLQGWHTIPAPVGITHPNAELCSYSENESIVD</sequence>
<evidence type="ECO:0000256" key="1">
    <source>
        <dbReference type="SAM" id="MobiDB-lite"/>
    </source>
</evidence>
<keyword evidence="4" id="KW-1185">Reference proteome</keyword>
<dbReference type="AlphaFoldDB" id="A0AAV2EGT1"/>
<reference evidence="3 4" key="1">
    <citation type="submission" date="2024-04" db="EMBL/GenBank/DDBJ databases">
        <authorList>
            <person name="Fracassetti M."/>
        </authorList>
    </citation>
    <scope>NUCLEOTIDE SEQUENCE [LARGE SCALE GENOMIC DNA]</scope>
</reference>
<feature type="compositionally biased region" description="Basic and acidic residues" evidence="1">
    <location>
        <begin position="1"/>
        <end position="11"/>
    </location>
</feature>
<dbReference type="GO" id="GO:0010073">
    <property type="term" value="P:meristem maintenance"/>
    <property type="evidence" value="ECO:0007669"/>
    <property type="project" value="InterPro"/>
</dbReference>
<dbReference type="InterPro" id="IPR019557">
    <property type="entry name" value="AminoTfrase-like_pln_mobile"/>
</dbReference>
<name>A0AAV2EGT1_9ROSI</name>
<dbReference type="InterPro" id="IPR044824">
    <property type="entry name" value="MAIN-like"/>
</dbReference>
<dbReference type="EMBL" id="OZ034817">
    <property type="protein sequence ID" value="CAL1384952.1"/>
    <property type="molecule type" value="Genomic_DNA"/>
</dbReference>
<feature type="compositionally biased region" description="Polar residues" evidence="1">
    <location>
        <begin position="104"/>
        <end position="114"/>
    </location>
</feature>
<feature type="compositionally biased region" description="Acidic residues" evidence="1">
    <location>
        <begin position="68"/>
        <end position="87"/>
    </location>
</feature>
<evidence type="ECO:0000259" key="2">
    <source>
        <dbReference type="Pfam" id="PF10536"/>
    </source>
</evidence>
<dbReference type="Pfam" id="PF10536">
    <property type="entry name" value="PMD"/>
    <property type="match status" value="1"/>
</dbReference>
<proteinExistence type="predicted"/>
<organism evidence="3 4">
    <name type="scientific">Linum trigynum</name>
    <dbReference type="NCBI Taxonomy" id="586398"/>
    <lineage>
        <taxon>Eukaryota</taxon>
        <taxon>Viridiplantae</taxon>
        <taxon>Streptophyta</taxon>
        <taxon>Embryophyta</taxon>
        <taxon>Tracheophyta</taxon>
        <taxon>Spermatophyta</taxon>
        <taxon>Magnoliopsida</taxon>
        <taxon>eudicotyledons</taxon>
        <taxon>Gunneridae</taxon>
        <taxon>Pentapetalae</taxon>
        <taxon>rosids</taxon>
        <taxon>fabids</taxon>
        <taxon>Malpighiales</taxon>
        <taxon>Linaceae</taxon>
        <taxon>Linum</taxon>
    </lineage>
</organism>
<protein>
    <recommendedName>
        <fullName evidence="2">Aminotransferase-like plant mobile domain-containing protein</fullName>
    </recommendedName>
</protein>
<evidence type="ECO:0000313" key="4">
    <source>
        <dbReference type="Proteomes" id="UP001497516"/>
    </source>
</evidence>
<dbReference type="Proteomes" id="UP001497516">
    <property type="component" value="Chromosome 4"/>
</dbReference>
<dbReference type="PANTHER" id="PTHR46033">
    <property type="entry name" value="PROTEIN MAIN-LIKE 2"/>
    <property type="match status" value="1"/>
</dbReference>
<accession>A0AAV2EGT1</accession>
<feature type="compositionally biased region" description="Basic and acidic residues" evidence="1">
    <location>
        <begin position="20"/>
        <end position="42"/>
    </location>
</feature>
<gene>
    <name evidence="3" type="ORF">LTRI10_LOCUS26119</name>
</gene>
<feature type="domain" description="Aminotransferase-like plant mobile" evidence="2">
    <location>
        <begin position="218"/>
        <end position="462"/>
    </location>
</feature>
<evidence type="ECO:0000313" key="3">
    <source>
        <dbReference type="EMBL" id="CAL1384952.1"/>
    </source>
</evidence>
<dbReference type="PANTHER" id="PTHR46033:SF8">
    <property type="entry name" value="PROTEIN MAINTENANCE OF MERISTEMS-LIKE"/>
    <property type="match status" value="1"/>
</dbReference>